<dbReference type="GO" id="GO:0005507">
    <property type="term" value="F:copper ion binding"/>
    <property type="evidence" value="ECO:0007669"/>
    <property type="project" value="InterPro"/>
</dbReference>
<dbReference type="PRINTS" id="PR00942">
    <property type="entry name" value="CUATPASEI"/>
</dbReference>
<feature type="domain" description="HMA" evidence="4">
    <location>
        <begin position="111"/>
        <end position="174"/>
    </location>
</feature>
<dbReference type="InterPro" id="IPR036163">
    <property type="entry name" value="HMA_dom_sf"/>
</dbReference>
<dbReference type="SUPFAM" id="SSF55008">
    <property type="entry name" value="HMA, heavy metal-associated domain"/>
    <property type="match status" value="2"/>
</dbReference>
<dbReference type="EMBL" id="CM010719">
    <property type="protein sequence ID" value="RZC63691.1"/>
    <property type="molecule type" value="Genomic_DNA"/>
</dbReference>
<evidence type="ECO:0000313" key="6">
    <source>
        <dbReference type="Proteomes" id="UP000316621"/>
    </source>
</evidence>
<protein>
    <recommendedName>
        <fullName evidence="4">HMA domain-containing protein</fullName>
    </recommendedName>
</protein>
<keyword evidence="3" id="KW-0186">Copper</keyword>
<reference evidence="5 6" key="1">
    <citation type="journal article" date="2018" name="Science">
        <title>The opium poppy genome and morphinan production.</title>
        <authorList>
            <person name="Guo L."/>
            <person name="Winzer T."/>
            <person name="Yang X."/>
            <person name="Li Y."/>
            <person name="Ning Z."/>
            <person name="He Z."/>
            <person name="Teodor R."/>
            <person name="Lu Y."/>
            <person name="Bowser T.A."/>
            <person name="Graham I.A."/>
            <person name="Ye K."/>
        </authorList>
    </citation>
    <scope>NUCLEOTIDE SEQUENCE [LARGE SCALE GENOMIC DNA]</scope>
    <source>
        <strain evidence="6">cv. HN1</strain>
        <tissue evidence="5">Leaves</tissue>
    </source>
</reference>
<dbReference type="PANTHER" id="PTHR46594:SF2">
    <property type="entry name" value="COPPER-TRANSPORTING ATPASE HMA4"/>
    <property type="match status" value="1"/>
</dbReference>
<dbReference type="InterPro" id="IPR006122">
    <property type="entry name" value="HMA_Cu_ion-bd"/>
</dbReference>
<sequence length="174" mass="18798">MDKNGKDDHLKAPLLQQSDSSVSVTMFSSSPNKTMKTRTAMFRVGNVKCSSCVTSIESALGKVTGIESVTVSALQGRAVVKYVPELINVKAINEATEYLGFQVIEFPEDMVVCHLRIKGMLCTSCSGSIEHALLMVDGVKTAVVSLSLEEAKIHFDPTLTNSDELIQAIAACWL</sequence>
<dbReference type="Gramene" id="RZC63691">
    <property type="protein sequence ID" value="RZC63691"/>
    <property type="gene ID" value="C5167_025424"/>
</dbReference>
<keyword evidence="2" id="KW-0479">Metal-binding</keyword>
<dbReference type="InterPro" id="IPR006121">
    <property type="entry name" value="HMA_dom"/>
</dbReference>
<dbReference type="CDD" id="cd00371">
    <property type="entry name" value="HMA"/>
    <property type="match status" value="2"/>
</dbReference>
<evidence type="ECO:0000313" key="5">
    <source>
        <dbReference type="EMBL" id="RZC63691.1"/>
    </source>
</evidence>
<dbReference type="PROSITE" id="PS01047">
    <property type="entry name" value="HMA_1"/>
    <property type="match status" value="1"/>
</dbReference>
<keyword evidence="6" id="KW-1185">Reference proteome</keyword>
<proteinExistence type="inferred from homology"/>
<evidence type="ECO:0000256" key="2">
    <source>
        <dbReference type="ARBA" id="ARBA00022723"/>
    </source>
</evidence>
<name>A0A4Y7JUR8_PAPSO</name>
<dbReference type="OrthoDB" id="432719at2759"/>
<evidence type="ECO:0000256" key="3">
    <source>
        <dbReference type="ARBA" id="ARBA00023008"/>
    </source>
</evidence>
<feature type="domain" description="HMA" evidence="4">
    <location>
        <begin position="38"/>
        <end position="104"/>
    </location>
</feature>
<dbReference type="FunFam" id="3.30.70.100:FF:000001">
    <property type="entry name" value="ATPase copper transporting beta"/>
    <property type="match status" value="2"/>
</dbReference>
<dbReference type="InterPro" id="IPR017969">
    <property type="entry name" value="Heavy-metal-associated_CS"/>
</dbReference>
<dbReference type="AlphaFoldDB" id="A0A4Y7JUR8"/>
<accession>A0A4Y7JUR8</accession>
<dbReference type="Proteomes" id="UP000316621">
    <property type="component" value="Chromosome 5"/>
</dbReference>
<organism evidence="5 6">
    <name type="scientific">Papaver somniferum</name>
    <name type="common">Opium poppy</name>
    <dbReference type="NCBI Taxonomy" id="3469"/>
    <lineage>
        <taxon>Eukaryota</taxon>
        <taxon>Viridiplantae</taxon>
        <taxon>Streptophyta</taxon>
        <taxon>Embryophyta</taxon>
        <taxon>Tracheophyta</taxon>
        <taxon>Spermatophyta</taxon>
        <taxon>Magnoliopsida</taxon>
        <taxon>Ranunculales</taxon>
        <taxon>Papaveraceae</taxon>
        <taxon>Papaveroideae</taxon>
        <taxon>Papaver</taxon>
    </lineage>
</organism>
<dbReference type="PANTHER" id="PTHR46594">
    <property type="entry name" value="P-TYPE CATION-TRANSPORTING ATPASE"/>
    <property type="match status" value="1"/>
</dbReference>
<evidence type="ECO:0000256" key="1">
    <source>
        <dbReference type="ARBA" id="ARBA00006024"/>
    </source>
</evidence>
<comment type="similarity">
    <text evidence="1">Belongs to the cation transport ATPase (P-type) (TC 3.A.3) family. Type IB subfamily.</text>
</comment>
<dbReference type="Gene3D" id="3.30.70.100">
    <property type="match status" value="2"/>
</dbReference>
<dbReference type="OMA" id="DRETHHI"/>
<dbReference type="STRING" id="3469.A0A4Y7JUR8"/>
<evidence type="ECO:0000259" key="4">
    <source>
        <dbReference type="PROSITE" id="PS50846"/>
    </source>
</evidence>
<dbReference type="Pfam" id="PF00403">
    <property type="entry name" value="HMA"/>
    <property type="match status" value="2"/>
</dbReference>
<gene>
    <name evidence="5" type="ORF">C5167_025424</name>
</gene>
<dbReference type="PROSITE" id="PS50846">
    <property type="entry name" value="HMA_2"/>
    <property type="match status" value="2"/>
</dbReference>
<dbReference type="NCBIfam" id="TIGR00003">
    <property type="entry name" value="copper ion binding protein"/>
    <property type="match status" value="1"/>
</dbReference>